<dbReference type="InterPro" id="IPR054314">
    <property type="entry name" value="Gins51_C"/>
</dbReference>
<reference evidence="3" key="1">
    <citation type="journal article" date="2014" name="Front. Microbiol.">
        <title>High frequency of phylogenetically diverse reductive dehalogenase-homologous genes in deep subseafloor sedimentary metagenomes.</title>
        <authorList>
            <person name="Kawai M."/>
            <person name="Futagami T."/>
            <person name="Toyoda A."/>
            <person name="Takaki Y."/>
            <person name="Nishi S."/>
            <person name="Hori S."/>
            <person name="Arai W."/>
            <person name="Tsubouchi T."/>
            <person name="Morono Y."/>
            <person name="Uchiyama I."/>
            <person name="Ito T."/>
            <person name="Fujiyama A."/>
            <person name="Inagaki F."/>
            <person name="Takami H."/>
        </authorList>
    </citation>
    <scope>NUCLEOTIDE SEQUENCE</scope>
    <source>
        <strain evidence="3">Expedition CK06-06</strain>
    </source>
</reference>
<feature type="domain" description="GINS subunit" evidence="1">
    <location>
        <begin position="62"/>
        <end position="118"/>
    </location>
</feature>
<dbReference type="Gene3D" id="3.40.5.50">
    <property type="match status" value="1"/>
</dbReference>
<dbReference type="Pfam" id="PF22090">
    <property type="entry name" value="Gins51_C"/>
    <property type="match status" value="1"/>
</dbReference>
<feature type="domain" description="Gins51 C-terminal" evidence="2">
    <location>
        <begin position="174"/>
        <end position="219"/>
    </location>
</feature>
<dbReference type="AlphaFoldDB" id="X1T5D3"/>
<dbReference type="Gene3D" id="1.20.58.1030">
    <property type="match status" value="1"/>
</dbReference>
<evidence type="ECO:0008006" key="4">
    <source>
        <dbReference type="Google" id="ProtNLM"/>
    </source>
</evidence>
<name>X1T5D3_9ZZZZ</name>
<dbReference type="EMBL" id="BARW01006397">
    <property type="protein sequence ID" value="GAI75244.1"/>
    <property type="molecule type" value="Genomic_DNA"/>
</dbReference>
<dbReference type="Pfam" id="PF05916">
    <property type="entry name" value="Sld5"/>
    <property type="match status" value="1"/>
</dbReference>
<evidence type="ECO:0000259" key="1">
    <source>
        <dbReference type="Pfam" id="PF05916"/>
    </source>
</evidence>
<proteinExistence type="predicted"/>
<organism evidence="3">
    <name type="scientific">marine sediment metagenome</name>
    <dbReference type="NCBI Taxonomy" id="412755"/>
    <lineage>
        <taxon>unclassified sequences</taxon>
        <taxon>metagenomes</taxon>
        <taxon>ecological metagenomes</taxon>
    </lineage>
</organism>
<dbReference type="CDD" id="cd21695">
    <property type="entry name" value="GINS_B_archaea_Gins51"/>
    <property type="match status" value="1"/>
</dbReference>
<evidence type="ECO:0000313" key="3">
    <source>
        <dbReference type="EMBL" id="GAI75244.1"/>
    </source>
</evidence>
<dbReference type="InterPro" id="IPR021151">
    <property type="entry name" value="GINS_A"/>
</dbReference>
<protein>
    <recommendedName>
        <fullName evidence="4">DNA replication complex GINS family protein</fullName>
    </recommendedName>
</protein>
<comment type="caution">
    <text evidence="3">The sequence shown here is derived from an EMBL/GenBank/DDBJ whole genome shotgun (WGS) entry which is preliminary data.</text>
</comment>
<gene>
    <name evidence="3" type="ORF">S12H4_13432</name>
</gene>
<evidence type="ECO:0000259" key="2">
    <source>
        <dbReference type="Pfam" id="PF22090"/>
    </source>
</evidence>
<sequence length="222" mass="25590">MNSQKIYNKLYQQWTNEINNKEITSLTNESFKEYLKLYALDSASDGKLNNSDMQVIKESLIDSLIKNIKFLLDDLLKVRKRKIIDKSLNLLEIDRNKLLEHEQMFYDNLIASFKGFKNLESLTLSDIESSLKKKELTPVEKKVSEIPNILSQKDEMAVSPTKSASLIGIEYLNVRFMMDCPALVGIDLVNYGPFLKEDVCMVPFENAKILIEEKIAEKIMPK</sequence>
<accession>X1T5D3</accession>